<evidence type="ECO:0000256" key="1">
    <source>
        <dbReference type="SAM" id="Phobius"/>
    </source>
</evidence>
<dbReference type="AlphaFoldDB" id="A0AAE0IRB6"/>
<feature type="transmembrane region" description="Helical" evidence="1">
    <location>
        <begin position="31"/>
        <end position="53"/>
    </location>
</feature>
<name>A0AAE0IRB6_9PEZI</name>
<comment type="caution">
    <text evidence="2">The sequence shown here is derived from an EMBL/GenBank/DDBJ whole genome shotgun (WGS) entry which is preliminary data.</text>
</comment>
<protein>
    <submittedName>
        <fullName evidence="2">Uncharacterized protein</fullName>
    </submittedName>
</protein>
<proteinExistence type="predicted"/>
<sequence length="235" mass="26409">MDVERAARKPAVAPRRDDDGYGRLVLKVMQIVFRLISALFELATVAFLGYVYDGWRREPSVRVDLLFPSFFPVVAAILMDFYEIMSLSILTRKRLINPVAVGFDVVVTGVAIFCFLVLGLTDFEGNQKSFGPGTTRSVWATDMNNAMIFMIVFCLLHAIFVVLSSGGYIYMTVHRKREKRTEQIARSQAEMVQFYARQQQQQAQGVLPGATNMGPMRPNFGHAWETVVGPRPATS</sequence>
<feature type="transmembrane region" description="Helical" evidence="1">
    <location>
        <begin position="65"/>
        <end position="83"/>
    </location>
</feature>
<evidence type="ECO:0000313" key="3">
    <source>
        <dbReference type="Proteomes" id="UP001283341"/>
    </source>
</evidence>
<evidence type="ECO:0000313" key="2">
    <source>
        <dbReference type="EMBL" id="KAK3329874.1"/>
    </source>
</evidence>
<feature type="transmembrane region" description="Helical" evidence="1">
    <location>
        <begin position="95"/>
        <end position="120"/>
    </location>
</feature>
<keyword evidence="1" id="KW-1133">Transmembrane helix</keyword>
<keyword evidence="1" id="KW-0472">Membrane</keyword>
<reference evidence="2" key="1">
    <citation type="journal article" date="2023" name="Mol. Phylogenet. Evol.">
        <title>Genome-scale phylogeny and comparative genomics of the fungal order Sordariales.</title>
        <authorList>
            <person name="Hensen N."/>
            <person name="Bonometti L."/>
            <person name="Westerberg I."/>
            <person name="Brannstrom I.O."/>
            <person name="Guillou S."/>
            <person name="Cros-Aarteil S."/>
            <person name="Calhoun S."/>
            <person name="Haridas S."/>
            <person name="Kuo A."/>
            <person name="Mondo S."/>
            <person name="Pangilinan J."/>
            <person name="Riley R."/>
            <person name="LaButti K."/>
            <person name="Andreopoulos B."/>
            <person name="Lipzen A."/>
            <person name="Chen C."/>
            <person name="Yan M."/>
            <person name="Daum C."/>
            <person name="Ng V."/>
            <person name="Clum A."/>
            <person name="Steindorff A."/>
            <person name="Ohm R.A."/>
            <person name="Martin F."/>
            <person name="Silar P."/>
            <person name="Natvig D.O."/>
            <person name="Lalanne C."/>
            <person name="Gautier V."/>
            <person name="Ament-Velasquez S.L."/>
            <person name="Kruys A."/>
            <person name="Hutchinson M.I."/>
            <person name="Powell A.J."/>
            <person name="Barry K."/>
            <person name="Miller A.N."/>
            <person name="Grigoriev I.V."/>
            <person name="Debuchy R."/>
            <person name="Gladieux P."/>
            <person name="Hiltunen Thoren M."/>
            <person name="Johannesson H."/>
        </authorList>
    </citation>
    <scope>NUCLEOTIDE SEQUENCE</scope>
    <source>
        <strain evidence="2">CBS 118394</strain>
    </source>
</reference>
<keyword evidence="3" id="KW-1185">Reference proteome</keyword>
<reference evidence="2" key="2">
    <citation type="submission" date="2023-06" db="EMBL/GenBank/DDBJ databases">
        <authorList>
            <consortium name="Lawrence Berkeley National Laboratory"/>
            <person name="Haridas S."/>
            <person name="Hensen N."/>
            <person name="Bonometti L."/>
            <person name="Westerberg I."/>
            <person name="Brannstrom I.O."/>
            <person name="Guillou S."/>
            <person name="Cros-Aarteil S."/>
            <person name="Calhoun S."/>
            <person name="Kuo A."/>
            <person name="Mondo S."/>
            <person name="Pangilinan J."/>
            <person name="Riley R."/>
            <person name="Labutti K."/>
            <person name="Andreopoulos B."/>
            <person name="Lipzen A."/>
            <person name="Chen C."/>
            <person name="Yanf M."/>
            <person name="Daum C."/>
            <person name="Ng V."/>
            <person name="Clum A."/>
            <person name="Steindorff A."/>
            <person name="Ohm R."/>
            <person name="Martin F."/>
            <person name="Silar P."/>
            <person name="Natvig D."/>
            <person name="Lalanne C."/>
            <person name="Gautier V."/>
            <person name="Ament-Velasquez S.L."/>
            <person name="Kruys A."/>
            <person name="Hutchinson M.I."/>
            <person name="Powell A.J."/>
            <person name="Barry K."/>
            <person name="Miller A.N."/>
            <person name="Grigoriev I.V."/>
            <person name="Debuchy R."/>
            <person name="Gladieux P."/>
            <person name="Thoren M.H."/>
            <person name="Johannesson H."/>
        </authorList>
    </citation>
    <scope>NUCLEOTIDE SEQUENCE</scope>
    <source>
        <strain evidence="2">CBS 118394</strain>
    </source>
</reference>
<gene>
    <name evidence="2" type="ORF">B0H66DRAFT_542245</name>
</gene>
<accession>A0AAE0IRB6</accession>
<keyword evidence="1" id="KW-0812">Transmembrane</keyword>
<organism evidence="2 3">
    <name type="scientific">Apodospora peruviana</name>
    <dbReference type="NCBI Taxonomy" id="516989"/>
    <lineage>
        <taxon>Eukaryota</taxon>
        <taxon>Fungi</taxon>
        <taxon>Dikarya</taxon>
        <taxon>Ascomycota</taxon>
        <taxon>Pezizomycotina</taxon>
        <taxon>Sordariomycetes</taxon>
        <taxon>Sordariomycetidae</taxon>
        <taxon>Sordariales</taxon>
        <taxon>Lasiosphaeriaceae</taxon>
        <taxon>Apodospora</taxon>
    </lineage>
</organism>
<feature type="transmembrane region" description="Helical" evidence="1">
    <location>
        <begin position="146"/>
        <end position="170"/>
    </location>
</feature>
<dbReference type="EMBL" id="JAUEDM010000001">
    <property type="protein sequence ID" value="KAK3329874.1"/>
    <property type="molecule type" value="Genomic_DNA"/>
</dbReference>
<dbReference type="Proteomes" id="UP001283341">
    <property type="component" value="Unassembled WGS sequence"/>
</dbReference>